<feature type="transmembrane region" description="Helical" evidence="1">
    <location>
        <begin position="367"/>
        <end position="399"/>
    </location>
</feature>
<feature type="transmembrane region" description="Helical" evidence="1">
    <location>
        <begin position="333"/>
        <end position="355"/>
    </location>
</feature>
<proteinExistence type="predicted"/>
<keyword evidence="1" id="KW-0472">Membrane</keyword>
<dbReference type="Proteomes" id="UP000050949">
    <property type="component" value="Unassembled WGS sequence"/>
</dbReference>
<evidence type="ECO:0000313" key="3">
    <source>
        <dbReference type="Proteomes" id="UP000050949"/>
    </source>
</evidence>
<evidence type="ECO:0000256" key="1">
    <source>
        <dbReference type="SAM" id="Phobius"/>
    </source>
</evidence>
<reference evidence="2 3" key="1">
    <citation type="journal article" date="2015" name="Genome Announc.">
        <title>Expanding the biotechnology potential of lactobacilli through comparative genomics of 213 strains and associated genera.</title>
        <authorList>
            <person name="Sun Z."/>
            <person name="Harris H.M."/>
            <person name="McCann A."/>
            <person name="Guo C."/>
            <person name="Argimon S."/>
            <person name="Zhang W."/>
            <person name="Yang X."/>
            <person name="Jeffery I.B."/>
            <person name="Cooney J.C."/>
            <person name="Kagawa T.F."/>
            <person name="Liu W."/>
            <person name="Song Y."/>
            <person name="Salvetti E."/>
            <person name="Wrobel A."/>
            <person name="Rasinkangas P."/>
            <person name="Parkhill J."/>
            <person name="Rea M.C."/>
            <person name="O'Sullivan O."/>
            <person name="Ritari J."/>
            <person name="Douillard F.P."/>
            <person name="Paul Ross R."/>
            <person name="Yang R."/>
            <person name="Briner A.E."/>
            <person name="Felis G.E."/>
            <person name="de Vos W.M."/>
            <person name="Barrangou R."/>
            <person name="Klaenhammer T.R."/>
            <person name="Caufield P.W."/>
            <person name="Cui Y."/>
            <person name="Zhang H."/>
            <person name="O'Toole P.W."/>
        </authorList>
    </citation>
    <scope>NUCLEOTIDE SEQUENCE [LARGE SCALE GENOMIC DNA]</scope>
    <source>
        <strain evidence="2 3">DSM 16991</strain>
    </source>
</reference>
<accession>A0A0R1XF88</accession>
<feature type="transmembrane region" description="Helical" evidence="1">
    <location>
        <begin position="172"/>
        <end position="190"/>
    </location>
</feature>
<dbReference type="eggNOG" id="ENOG502Z8J5">
    <property type="taxonomic scope" value="Bacteria"/>
</dbReference>
<dbReference type="AlphaFoldDB" id="A0A0R1XF88"/>
<sequence>MNRLAQLTWFFYRVKVTTSANGLLYFLRRIPFVGKLISPAVYGFLGVKKFFAVIAAIGRILMRAAFGFLVFALSFLGSDLYITNYLHQPPLPALHTSAMLAATVWLVAFSALRGLFPSRLSVEPEALKTADQFGLSRQETIHVSAVSSFFAGLLSQGVLPLAIFAAMTQNPWLFLNGLGFFTLTMIWQQFTPRWGWQHQLRARLGGVIYWLALVAAPLVLAILHQYQQLLTILFSPLAAVIVWLLVGLGTYYWLTFKNEPALLTKTILDQKAALAEVSETKNKNSEYFSTGTAMQKDMTLDTPKGPQASRLTGSNYLNALLFTRYRKQLRHKLAIRAGLVALAGIAVLAAFKLFSNGRLPVKDLTEVYGFLFFIMYLASFGRPIVQMLFVNCDAAMLYYPFYRQRRTILAGFFYRFWRTFLLNSGIGALMFVLFLGLYLVTPDVPPIAFYLVLALELLGLVLFFSFHELFMYYLLQPFTADMNVVSPLYKFVYGAMYWVSWMVLRSNLQGYGYAIVIGAAALVYVAVGTVIIYFKAPQTFRVRN</sequence>
<comment type="caution">
    <text evidence="2">The sequence shown here is derived from an EMBL/GenBank/DDBJ whole genome shotgun (WGS) entry which is preliminary data.</text>
</comment>
<keyword evidence="1" id="KW-0812">Transmembrane</keyword>
<feature type="transmembrane region" description="Helical" evidence="1">
    <location>
        <begin position="202"/>
        <end position="223"/>
    </location>
</feature>
<feature type="transmembrane region" description="Helical" evidence="1">
    <location>
        <begin position="447"/>
        <end position="475"/>
    </location>
</feature>
<feature type="transmembrane region" description="Helical" evidence="1">
    <location>
        <begin position="143"/>
        <end position="166"/>
    </location>
</feature>
<evidence type="ECO:0000313" key="2">
    <source>
        <dbReference type="EMBL" id="KRM27172.1"/>
    </source>
</evidence>
<feature type="transmembrane region" description="Helical" evidence="1">
    <location>
        <begin position="510"/>
        <end position="534"/>
    </location>
</feature>
<dbReference type="EMBL" id="AZFW01000054">
    <property type="protein sequence ID" value="KRM27172.1"/>
    <property type="molecule type" value="Genomic_DNA"/>
</dbReference>
<dbReference type="RefSeq" id="WP_027829135.1">
    <property type="nucleotide sequence ID" value="NZ_AUEH01000041.1"/>
</dbReference>
<feature type="transmembrane region" description="Helical" evidence="1">
    <location>
        <begin position="420"/>
        <end position="441"/>
    </location>
</feature>
<dbReference type="PATRIC" id="fig|1122147.4.peg.2814"/>
<gene>
    <name evidence="2" type="ORF">FC91_GL002731</name>
</gene>
<dbReference type="OrthoDB" id="1710898at2"/>
<feature type="transmembrane region" description="Helical" evidence="1">
    <location>
        <begin position="36"/>
        <end position="57"/>
    </location>
</feature>
<feature type="transmembrane region" description="Helical" evidence="1">
    <location>
        <begin position="94"/>
        <end position="112"/>
    </location>
</feature>
<feature type="transmembrane region" description="Helical" evidence="1">
    <location>
        <begin position="229"/>
        <end position="254"/>
    </location>
</feature>
<keyword evidence="1" id="KW-1133">Transmembrane helix</keyword>
<feature type="transmembrane region" description="Helical" evidence="1">
    <location>
        <begin position="487"/>
        <end position="504"/>
    </location>
</feature>
<organism evidence="2 3">
    <name type="scientific">Schleiferilactobacillus harbinensis DSM 16991</name>
    <dbReference type="NCBI Taxonomy" id="1122147"/>
    <lineage>
        <taxon>Bacteria</taxon>
        <taxon>Bacillati</taxon>
        <taxon>Bacillota</taxon>
        <taxon>Bacilli</taxon>
        <taxon>Lactobacillales</taxon>
        <taxon>Lactobacillaceae</taxon>
        <taxon>Schleiferilactobacillus</taxon>
    </lineage>
</organism>
<name>A0A0R1XF88_9LACO</name>
<feature type="transmembrane region" description="Helical" evidence="1">
    <location>
        <begin position="64"/>
        <end position="82"/>
    </location>
</feature>
<protein>
    <submittedName>
        <fullName evidence="2">Uncharacterized protein</fullName>
    </submittedName>
</protein>